<dbReference type="InterPro" id="IPR036291">
    <property type="entry name" value="NAD(P)-bd_dom_sf"/>
</dbReference>
<comment type="caution">
    <text evidence="2">The sequence shown here is derived from an EMBL/GenBank/DDBJ whole genome shotgun (WGS) entry which is preliminary data.</text>
</comment>
<organism evidence="2 3">
    <name type="scientific">Winogradskya humida</name>
    <dbReference type="NCBI Taxonomy" id="113566"/>
    <lineage>
        <taxon>Bacteria</taxon>
        <taxon>Bacillati</taxon>
        <taxon>Actinomycetota</taxon>
        <taxon>Actinomycetes</taxon>
        <taxon>Micromonosporales</taxon>
        <taxon>Micromonosporaceae</taxon>
        <taxon>Winogradskya</taxon>
    </lineage>
</organism>
<proteinExistence type="predicted"/>
<dbReference type="Gene3D" id="3.40.50.720">
    <property type="entry name" value="NAD(P)-binding Rossmann-like Domain"/>
    <property type="match status" value="1"/>
</dbReference>
<dbReference type="Proteomes" id="UP000603200">
    <property type="component" value="Unassembled WGS sequence"/>
</dbReference>
<accession>A0ABQ4A4L7</accession>
<dbReference type="EMBL" id="BOMN01000129">
    <property type="protein sequence ID" value="GIE25803.1"/>
    <property type="molecule type" value="Genomic_DNA"/>
</dbReference>
<reference evidence="2 3" key="1">
    <citation type="submission" date="2021-01" db="EMBL/GenBank/DDBJ databases">
        <title>Whole genome shotgun sequence of Actinoplanes humidus NBRC 14915.</title>
        <authorList>
            <person name="Komaki H."/>
            <person name="Tamura T."/>
        </authorList>
    </citation>
    <scope>NUCLEOTIDE SEQUENCE [LARGE SCALE GENOMIC DNA]</scope>
    <source>
        <strain evidence="2 3">NBRC 14915</strain>
    </source>
</reference>
<sequence>MPRLPWRREWICIRVELGGGAAVHQAVDEISVAEFRTDVFDKEYITLNETREGIVVGGRHLLDRLPRAFEGVDQIGVIGWGPQAPAQSQNLRDSLAGRGRGDERGGHQRELRR</sequence>
<keyword evidence="3" id="KW-1185">Reference proteome</keyword>
<dbReference type="RefSeq" id="WP_203842734.1">
    <property type="nucleotide sequence ID" value="NZ_BAAATV010000024.1"/>
</dbReference>
<evidence type="ECO:0000313" key="2">
    <source>
        <dbReference type="EMBL" id="GIE25803.1"/>
    </source>
</evidence>
<feature type="region of interest" description="Disordered" evidence="1">
    <location>
        <begin position="80"/>
        <end position="113"/>
    </location>
</feature>
<evidence type="ECO:0000313" key="3">
    <source>
        <dbReference type="Proteomes" id="UP000603200"/>
    </source>
</evidence>
<evidence type="ECO:0008006" key="4">
    <source>
        <dbReference type="Google" id="ProtNLM"/>
    </source>
</evidence>
<evidence type="ECO:0000256" key="1">
    <source>
        <dbReference type="SAM" id="MobiDB-lite"/>
    </source>
</evidence>
<protein>
    <recommendedName>
        <fullName evidence="4">D-isomer specific 2-hydroxyacid dehydrogenase-like protein</fullName>
    </recommendedName>
</protein>
<feature type="compositionally biased region" description="Basic and acidic residues" evidence="1">
    <location>
        <begin position="99"/>
        <end position="113"/>
    </location>
</feature>
<gene>
    <name evidence="2" type="ORF">Ahu01nite_089050</name>
</gene>
<dbReference type="SUPFAM" id="SSF51735">
    <property type="entry name" value="NAD(P)-binding Rossmann-fold domains"/>
    <property type="match status" value="1"/>
</dbReference>
<name>A0ABQ4A4L7_9ACTN</name>